<gene>
    <name evidence="9" type="primary">HERPUD2</name>
</gene>
<accession>T2M709</accession>
<dbReference type="EMBL" id="HAAD01001473">
    <property type="protein sequence ID" value="CDG67705.1"/>
    <property type="molecule type" value="mRNA"/>
</dbReference>
<dbReference type="FunFam" id="3.10.20.90:FF:000046">
    <property type="entry name" value="Homocysteine-responsive endoplasmic reticulum-resident ubiquitin-like domain member 2 protein"/>
    <property type="match status" value="1"/>
</dbReference>
<dbReference type="CDD" id="cd01790">
    <property type="entry name" value="Ubl_HERP"/>
    <property type="match status" value="1"/>
</dbReference>
<evidence type="ECO:0000256" key="5">
    <source>
        <dbReference type="ARBA" id="ARBA00023230"/>
    </source>
</evidence>
<dbReference type="GO" id="GO:0030968">
    <property type="term" value="P:endoplasmic reticulum unfolded protein response"/>
    <property type="evidence" value="ECO:0007669"/>
    <property type="project" value="TreeGrafter"/>
</dbReference>
<keyword evidence="5" id="KW-0834">Unfolded protein response</keyword>
<evidence type="ECO:0000256" key="2">
    <source>
        <dbReference type="ARBA" id="ARBA00022692"/>
    </source>
</evidence>
<comment type="subcellular location">
    <subcellularLocation>
        <location evidence="1">Membrane</location>
    </subcellularLocation>
</comment>
<dbReference type="SUPFAM" id="SSF54236">
    <property type="entry name" value="Ubiquitin-like"/>
    <property type="match status" value="1"/>
</dbReference>
<dbReference type="AlphaFoldDB" id="T2M709"/>
<evidence type="ECO:0000256" key="7">
    <source>
        <dbReference type="SAM" id="Phobius"/>
    </source>
</evidence>
<sequence length="376" mass="43325">MDSLIKLTVKTPNQHIEDIQIDCDLTWSVKKLKDYLQDVYPSKPASHSQKLIYLGKLLQDHYILEEVFKECVSQTLHIVCSENDNFETIGLESLVNNFSSNDGLRHRIRNSIPPVAENQPVVDSQFQQQTHQYLWMPNLSSEQQQQQQSNLSEMQIQYQAQMQYYMHQMYLWQQSISSNHWSYPTIAQGYGFQLPFTPIPTIPSLHSELSSNTSQPTTPLVTEEQLPSESHIPHPPQEPEQVREQNNPANPQVEAGPGGAIMAVRDDDNDRNRDWLDWLYFSLRGLMLISIVYFYSSTTRFFLVAVLGFIIYIYQAGWFTRRNPAETPVNSERIAEENSETVPNVHRPNVLQLTITLFKCFFSSLIPAGPPALQHQ</sequence>
<evidence type="ECO:0000256" key="1">
    <source>
        <dbReference type="ARBA" id="ARBA00004370"/>
    </source>
</evidence>
<evidence type="ECO:0000256" key="4">
    <source>
        <dbReference type="ARBA" id="ARBA00023136"/>
    </source>
</evidence>
<dbReference type="Pfam" id="PF00240">
    <property type="entry name" value="ubiquitin"/>
    <property type="match status" value="1"/>
</dbReference>
<proteinExistence type="evidence at transcript level"/>
<organism evidence="9">
    <name type="scientific">Hydra vulgaris</name>
    <name type="common">Hydra</name>
    <name type="synonym">Hydra attenuata</name>
    <dbReference type="NCBI Taxonomy" id="6087"/>
    <lineage>
        <taxon>Eukaryota</taxon>
        <taxon>Metazoa</taxon>
        <taxon>Cnidaria</taxon>
        <taxon>Hydrozoa</taxon>
        <taxon>Hydroidolina</taxon>
        <taxon>Anthoathecata</taxon>
        <taxon>Aplanulata</taxon>
        <taxon>Hydridae</taxon>
        <taxon>Hydra</taxon>
    </lineage>
</organism>
<evidence type="ECO:0000259" key="8">
    <source>
        <dbReference type="PROSITE" id="PS50053"/>
    </source>
</evidence>
<dbReference type="InterPro" id="IPR000626">
    <property type="entry name" value="Ubiquitin-like_dom"/>
</dbReference>
<dbReference type="KEGG" id="hmg:100205084"/>
<dbReference type="OMA" id="MEADLHH"/>
<keyword evidence="2 7" id="KW-0812">Transmembrane</keyword>
<evidence type="ECO:0000256" key="6">
    <source>
        <dbReference type="SAM" id="MobiDB-lite"/>
    </source>
</evidence>
<evidence type="ECO:0000256" key="3">
    <source>
        <dbReference type="ARBA" id="ARBA00022989"/>
    </source>
</evidence>
<dbReference type="Gene3D" id="3.10.20.90">
    <property type="entry name" value="Phosphatidylinositol 3-kinase Catalytic Subunit, Chain A, domain 1"/>
    <property type="match status" value="1"/>
</dbReference>
<dbReference type="PANTHER" id="PTHR12943:SF27">
    <property type="entry name" value="HOMOCYSTEINE-INDUCED ENDOPLASMIC RETICULUM PROTEIN, ISOFORM A"/>
    <property type="match status" value="1"/>
</dbReference>
<keyword evidence="4 7" id="KW-0472">Membrane</keyword>
<dbReference type="InterPro" id="IPR029071">
    <property type="entry name" value="Ubiquitin-like_domsf"/>
</dbReference>
<dbReference type="SMART" id="SM00213">
    <property type="entry name" value="UBQ"/>
    <property type="match status" value="1"/>
</dbReference>
<name>T2M709_HYDVU</name>
<protein>
    <submittedName>
        <fullName evidence="9">Homocysteine-responsive endoplasmic reticulum-resident ubiquitin-like domain member 2 protein</fullName>
    </submittedName>
</protein>
<reference evidence="9" key="1">
    <citation type="journal article" date="2013" name="Genome Biol. Evol.">
        <title>Punctuated emergences of genetic and phenotypic innovations in eumetazoan, bilaterian, euteleostome, and hominidae ancestors.</title>
        <authorList>
            <person name="Wenger Y."/>
            <person name="Galliot B."/>
        </authorList>
    </citation>
    <scope>NUCLEOTIDE SEQUENCE</scope>
    <source>
        <tissue evidence="9">Whole animals</tissue>
    </source>
</reference>
<evidence type="ECO:0000313" key="9">
    <source>
        <dbReference type="EMBL" id="CDG67705.1"/>
    </source>
</evidence>
<dbReference type="PROSITE" id="PS50053">
    <property type="entry name" value="UBIQUITIN_2"/>
    <property type="match status" value="1"/>
</dbReference>
<feature type="domain" description="Ubiquitin-like" evidence="8">
    <location>
        <begin position="5"/>
        <end position="66"/>
    </location>
</feature>
<keyword evidence="3 7" id="KW-1133">Transmembrane helix</keyword>
<dbReference type="GO" id="GO:0016020">
    <property type="term" value="C:membrane"/>
    <property type="evidence" value="ECO:0007669"/>
    <property type="project" value="UniProtKB-SubCell"/>
</dbReference>
<feature type="compositionally biased region" description="Polar residues" evidence="6">
    <location>
        <begin position="207"/>
        <end position="228"/>
    </location>
</feature>
<dbReference type="OrthoDB" id="21589at2759"/>
<dbReference type="PANTHER" id="PTHR12943">
    <property type="entry name" value="HOMOCYSTEINE-RESPONSIVE ENDOPLASMIC RETICULUM-RESIDENT UNIQUITIN-LIKE DOMAIN HERPUD PROTEIN FAMILY MEMBER"/>
    <property type="match status" value="1"/>
</dbReference>
<feature type="transmembrane region" description="Helical" evidence="7">
    <location>
        <begin position="301"/>
        <end position="319"/>
    </location>
</feature>
<dbReference type="InterPro" id="IPR039751">
    <property type="entry name" value="HERPUD1/2"/>
</dbReference>
<feature type="region of interest" description="Disordered" evidence="6">
    <location>
        <begin position="205"/>
        <end position="266"/>
    </location>
</feature>